<evidence type="ECO:0008006" key="4">
    <source>
        <dbReference type="Google" id="ProtNLM"/>
    </source>
</evidence>
<keyword evidence="1" id="KW-0812">Transmembrane</keyword>
<keyword evidence="3" id="KW-1185">Reference proteome</keyword>
<accession>A0ABW2L492</accession>
<gene>
    <name evidence="2" type="ORF">ACFQY0_03865</name>
</gene>
<sequence length="494" mass="53885">MSEAPATPAVPDKARALLADKLADFSDKPSPMLVKELRQGLRAKTFVIVFLTLQGLLGLVLLSSLGAASSPQDAGHNISGIIFMFFALAVLVIQPARAIGALHREVQENTIELMVLTRLSAWKIVLGKWISLVAQSALLLAAVIPYLILRYWFGDMNLFGELILLLLVFLTSAFATAVVIGVSCLPSVIIRGLLPLIFGAIGVVAIPGFCFDGNFDELVETCSMQSPKDFMSVLAFVFSGCYIGWTALGIGASQIAPVAENHSSPKRLACLVLLSLILIISLFTQPGVYYLLALVMILAIPALVMALTEPINLLPPVCAPFLKKGTAGIIAGRFLYPGWPSGVMFSALLIAFSSGILVFGGDTSLTLDDLTRLTGMLGSLLMPAAIMSFFDKKIANRFTFYLLILVSQFVLTLVLHYIADALSDEQRGFLWFFCWIPMNFFSMIEMPRTFDPKSIFQVALGISLFYGIVLLINAVIRLRSIRDVEMEYLEHLKT</sequence>
<feature type="transmembrane region" description="Helical" evidence="1">
    <location>
        <begin position="343"/>
        <end position="361"/>
    </location>
</feature>
<proteinExistence type="predicted"/>
<dbReference type="Proteomes" id="UP001596472">
    <property type="component" value="Unassembled WGS sequence"/>
</dbReference>
<feature type="transmembrane region" description="Helical" evidence="1">
    <location>
        <begin position="268"/>
        <end position="283"/>
    </location>
</feature>
<feature type="transmembrane region" description="Helical" evidence="1">
    <location>
        <begin position="45"/>
        <end position="68"/>
    </location>
</feature>
<feature type="transmembrane region" description="Helical" evidence="1">
    <location>
        <begin position="398"/>
        <end position="417"/>
    </location>
</feature>
<feature type="transmembrane region" description="Helical" evidence="1">
    <location>
        <begin position="458"/>
        <end position="476"/>
    </location>
</feature>
<feature type="transmembrane region" description="Helical" evidence="1">
    <location>
        <begin position="230"/>
        <end position="256"/>
    </location>
</feature>
<comment type="caution">
    <text evidence="2">The sequence shown here is derived from an EMBL/GenBank/DDBJ whole genome shotgun (WGS) entry which is preliminary data.</text>
</comment>
<evidence type="ECO:0000313" key="2">
    <source>
        <dbReference type="EMBL" id="MFC7336302.1"/>
    </source>
</evidence>
<keyword evidence="1" id="KW-0472">Membrane</keyword>
<feature type="transmembrane region" description="Helical" evidence="1">
    <location>
        <begin position="373"/>
        <end position="391"/>
    </location>
</feature>
<organism evidence="2 3">
    <name type="scientific">Haloferula chungangensis</name>
    <dbReference type="NCBI Taxonomy" id="1048331"/>
    <lineage>
        <taxon>Bacteria</taxon>
        <taxon>Pseudomonadati</taxon>
        <taxon>Verrucomicrobiota</taxon>
        <taxon>Verrucomicrobiia</taxon>
        <taxon>Verrucomicrobiales</taxon>
        <taxon>Verrucomicrobiaceae</taxon>
        <taxon>Haloferula</taxon>
    </lineage>
</organism>
<name>A0ABW2L492_9BACT</name>
<feature type="transmembrane region" description="Helical" evidence="1">
    <location>
        <begin position="289"/>
        <end position="307"/>
    </location>
</feature>
<evidence type="ECO:0000313" key="3">
    <source>
        <dbReference type="Proteomes" id="UP001596472"/>
    </source>
</evidence>
<feature type="transmembrane region" description="Helical" evidence="1">
    <location>
        <begin position="192"/>
        <end position="210"/>
    </location>
</feature>
<evidence type="ECO:0000256" key="1">
    <source>
        <dbReference type="SAM" id="Phobius"/>
    </source>
</evidence>
<feature type="transmembrane region" description="Helical" evidence="1">
    <location>
        <begin position="74"/>
        <end position="93"/>
    </location>
</feature>
<feature type="transmembrane region" description="Helical" evidence="1">
    <location>
        <begin position="129"/>
        <end position="153"/>
    </location>
</feature>
<dbReference type="EMBL" id="JBHTBS010000001">
    <property type="protein sequence ID" value="MFC7336302.1"/>
    <property type="molecule type" value="Genomic_DNA"/>
</dbReference>
<dbReference type="RefSeq" id="WP_379709277.1">
    <property type="nucleotide sequence ID" value="NZ_JBHTBS010000001.1"/>
</dbReference>
<protein>
    <recommendedName>
        <fullName evidence="4">ABC-2 family transporter protein</fullName>
    </recommendedName>
</protein>
<keyword evidence="1" id="KW-1133">Transmembrane helix</keyword>
<feature type="transmembrane region" description="Helical" evidence="1">
    <location>
        <begin position="159"/>
        <end position="185"/>
    </location>
</feature>
<reference evidence="3" key="1">
    <citation type="journal article" date="2019" name="Int. J. Syst. Evol. Microbiol.">
        <title>The Global Catalogue of Microorganisms (GCM) 10K type strain sequencing project: providing services to taxonomists for standard genome sequencing and annotation.</title>
        <authorList>
            <consortium name="The Broad Institute Genomics Platform"/>
            <consortium name="The Broad Institute Genome Sequencing Center for Infectious Disease"/>
            <person name="Wu L."/>
            <person name="Ma J."/>
        </authorList>
    </citation>
    <scope>NUCLEOTIDE SEQUENCE [LARGE SCALE GENOMIC DNA]</scope>
    <source>
        <strain evidence="3">CGMCC 4.1467</strain>
    </source>
</reference>